<name>A0A841IMX5_9ACTN</name>
<evidence type="ECO:0000256" key="2">
    <source>
        <dbReference type="ARBA" id="ARBA00010157"/>
    </source>
</evidence>
<evidence type="ECO:0000256" key="5">
    <source>
        <dbReference type="ARBA" id="ARBA00022989"/>
    </source>
</evidence>
<feature type="transmembrane region" description="Helical" evidence="8">
    <location>
        <begin position="592"/>
        <end position="611"/>
    </location>
</feature>
<dbReference type="InterPro" id="IPR050545">
    <property type="entry name" value="Mycobact_MmpL"/>
</dbReference>
<evidence type="ECO:0000256" key="4">
    <source>
        <dbReference type="ARBA" id="ARBA00022692"/>
    </source>
</evidence>
<evidence type="ECO:0000313" key="10">
    <source>
        <dbReference type="EMBL" id="MBB6118606.1"/>
    </source>
</evidence>
<feature type="transmembrane region" description="Helical" evidence="8">
    <location>
        <begin position="180"/>
        <end position="198"/>
    </location>
</feature>
<feature type="transmembrane region" description="Helical" evidence="8">
    <location>
        <begin position="205"/>
        <end position="226"/>
    </location>
</feature>
<evidence type="ECO:0000256" key="7">
    <source>
        <dbReference type="SAM" id="MobiDB-lite"/>
    </source>
</evidence>
<keyword evidence="4 8" id="KW-0812">Transmembrane</keyword>
<keyword evidence="11" id="KW-1185">Reference proteome</keyword>
<evidence type="ECO:0000259" key="9">
    <source>
        <dbReference type="PROSITE" id="PS50156"/>
    </source>
</evidence>
<dbReference type="Gene3D" id="1.20.1640.10">
    <property type="entry name" value="Multidrug efflux transporter AcrB transmembrane domain"/>
    <property type="match status" value="2"/>
</dbReference>
<sequence>MKTADKDRRPPQRSRWWIGAALLLTLLWLAGAGPLGAFLGKLGEVQTNDSSTFLPLNAESTRVEEMAEEFDRGDAIPAVVVLSGDEDIDEAGLADIAGVAERIGEEEWVAAPVVGPFPGTEDASVAQFVVQIDTEHDTGDSVDELRALLADNPVEGIDAQVTGPAGYAADLAAAFGGIDSTLLIVTVTAVLVILVAVYRSPLLPFLVITSALLALCLAGALVYLAADSGLVTLNGQSQGILFILVVGACTDYALLLVARYREELAERGNVPQAVLASVRGVLEPVLASGGTVILGLLCLLAADLASTQSLGPVVAIGIVASLLSALTFLPAVLALCGRAAFWPSVPRRSTEEDRTERSQHRLWARIADVVARRPRTLWLATTALLALAAVFAPQFDAGGTGQAEVFRTEVEAAEGQKTLDRGFGEDASAAPALVIADADHVDEVVEAAEGLDRVSGAEPVTEGGPPGQPLPPLEVDGRVLVEVAMTVGPESAEALDVVRDLREELRDVEGADALVGGISASDLDTLETAQRDFTVVVPLVLVVVFLVLVVLLRSLVAPLLLMIANVLSFAAALGVGTLLFDHVLDLPGADPVVPLFAFVFLVALGIDYSIFLMSRAREEALRHGHREGMLRALTVTGGVITSAGVVLAVTFAALTVIPLLFMLQLAFLVAFGVLVDALLVRSLLVPALSLDVGRRMWWPSRIPESGSAATSEEKSLS</sequence>
<dbReference type="Pfam" id="PF03176">
    <property type="entry name" value="MMPL"/>
    <property type="match status" value="2"/>
</dbReference>
<accession>A0A841IMX5</accession>
<feature type="transmembrane region" description="Helical" evidence="8">
    <location>
        <begin position="667"/>
        <end position="690"/>
    </location>
</feature>
<feature type="transmembrane region" description="Helical" evidence="8">
    <location>
        <begin position="281"/>
        <end position="302"/>
    </location>
</feature>
<comment type="caution">
    <text evidence="10">The sequence shown here is derived from an EMBL/GenBank/DDBJ whole genome shotgun (WGS) entry which is preliminary data.</text>
</comment>
<keyword evidence="6 8" id="KW-0472">Membrane</keyword>
<feature type="transmembrane region" description="Helical" evidence="8">
    <location>
        <begin position="559"/>
        <end position="580"/>
    </location>
</feature>
<dbReference type="Proteomes" id="UP000536604">
    <property type="component" value="Unassembled WGS sequence"/>
</dbReference>
<evidence type="ECO:0000256" key="1">
    <source>
        <dbReference type="ARBA" id="ARBA00004651"/>
    </source>
</evidence>
<dbReference type="PROSITE" id="PS50156">
    <property type="entry name" value="SSD"/>
    <property type="match status" value="1"/>
</dbReference>
<feature type="region of interest" description="Disordered" evidence="7">
    <location>
        <begin position="452"/>
        <end position="471"/>
    </location>
</feature>
<gene>
    <name evidence="10" type="ORF">FHS13_000538</name>
</gene>
<evidence type="ECO:0000256" key="3">
    <source>
        <dbReference type="ARBA" id="ARBA00022475"/>
    </source>
</evidence>
<evidence type="ECO:0000256" key="8">
    <source>
        <dbReference type="SAM" id="Phobius"/>
    </source>
</evidence>
<protein>
    <submittedName>
        <fullName evidence="10">RND superfamily putative drug exporter</fullName>
    </submittedName>
</protein>
<dbReference type="AlphaFoldDB" id="A0A841IMX5"/>
<feature type="transmembrane region" description="Helical" evidence="8">
    <location>
        <begin position="533"/>
        <end position="552"/>
    </location>
</feature>
<dbReference type="InterPro" id="IPR004869">
    <property type="entry name" value="MMPL_dom"/>
</dbReference>
<dbReference type="PANTHER" id="PTHR33406">
    <property type="entry name" value="MEMBRANE PROTEIN MJ1562-RELATED"/>
    <property type="match status" value="1"/>
</dbReference>
<feature type="transmembrane region" description="Helical" evidence="8">
    <location>
        <begin position="377"/>
        <end position="395"/>
    </location>
</feature>
<feature type="transmembrane region" description="Helical" evidence="8">
    <location>
        <begin position="238"/>
        <end position="260"/>
    </location>
</feature>
<evidence type="ECO:0000256" key="6">
    <source>
        <dbReference type="ARBA" id="ARBA00023136"/>
    </source>
</evidence>
<keyword evidence="3" id="KW-1003">Cell membrane</keyword>
<organism evidence="10 11">
    <name type="scientific">Nocardiopsis algeriensis</name>
    <dbReference type="NCBI Taxonomy" id="1478215"/>
    <lineage>
        <taxon>Bacteria</taxon>
        <taxon>Bacillati</taxon>
        <taxon>Actinomycetota</taxon>
        <taxon>Actinomycetes</taxon>
        <taxon>Streptosporangiales</taxon>
        <taxon>Nocardiopsidaceae</taxon>
        <taxon>Nocardiopsis</taxon>
    </lineage>
</organism>
<comment type="subcellular location">
    <subcellularLocation>
        <location evidence="1">Cell membrane</location>
        <topology evidence="1">Multi-pass membrane protein</topology>
    </subcellularLocation>
</comment>
<comment type="similarity">
    <text evidence="2">Belongs to the resistance-nodulation-cell division (RND) (TC 2.A.6) family. MmpL subfamily.</text>
</comment>
<dbReference type="PANTHER" id="PTHR33406:SF6">
    <property type="entry name" value="MEMBRANE PROTEIN YDGH-RELATED"/>
    <property type="match status" value="1"/>
</dbReference>
<dbReference type="SUPFAM" id="SSF82866">
    <property type="entry name" value="Multidrug efflux transporter AcrB transmembrane domain"/>
    <property type="match status" value="2"/>
</dbReference>
<reference evidence="10 11" key="1">
    <citation type="submission" date="2020-08" db="EMBL/GenBank/DDBJ databases">
        <title>Genomic Encyclopedia of Type Strains, Phase III (KMG-III): the genomes of soil and plant-associated and newly described type strains.</title>
        <authorList>
            <person name="Whitman W."/>
        </authorList>
    </citation>
    <scope>NUCLEOTIDE SEQUENCE [LARGE SCALE GENOMIC DNA]</scope>
    <source>
        <strain evidence="10 11">CECT 8712</strain>
    </source>
</reference>
<feature type="transmembrane region" description="Helical" evidence="8">
    <location>
        <begin position="314"/>
        <end position="341"/>
    </location>
</feature>
<dbReference type="InterPro" id="IPR000731">
    <property type="entry name" value="SSD"/>
</dbReference>
<dbReference type="GO" id="GO:0005886">
    <property type="term" value="C:plasma membrane"/>
    <property type="evidence" value="ECO:0007669"/>
    <property type="project" value="UniProtKB-SubCell"/>
</dbReference>
<dbReference type="RefSeq" id="WP_184286915.1">
    <property type="nucleotide sequence ID" value="NZ_JACHJO010000002.1"/>
</dbReference>
<evidence type="ECO:0000313" key="11">
    <source>
        <dbReference type="Proteomes" id="UP000536604"/>
    </source>
</evidence>
<feature type="transmembrane region" description="Helical" evidence="8">
    <location>
        <begin position="632"/>
        <end position="661"/>
    </location>
</feature>
<dbReference type="EMBL" id="JACHJO010000002">
    <property type="protein sequence ID" value="MBB6118606.1"/>
    <property type="molecule type" value="Genomic_DNA"/>
</dbReference>
<feature type="domain" description="SSD" evidence="9">
    <location>
        <begin position="532"/>
        <end position="690"/>
    </location>
</feature>
<keyword evidence="5 8" id="KW-1133">Transmembrane helix</keyword>
<proteinExistence type="inferred from homology"/>